<dbReference type="GO" id="GO:0160237">
    <property type="term" value="F:D-Ala-D-Ala dipeptidase activity"/>
    <property type="evidence" value="ECO:0007669"/>
    <property type="project" value="UniProtKB-EC"/>
</dbReference>
<dbReference type="EMBL" id="FNVQ01000007">
    <property type="protein sequence ID" value="SEG86282.1"/>
    <property type="molecule type" value="Genomic_DNA"/>
</dbReference>
<comment type="cofactor">
    <cofactor evidence="9">
        <name>Zn(2+)</name>
        <dbReference type="ChEBI" id="CHEBI:29105"/>
    </cofactor>
    <text evidence="9">Binds 1 zinc ion per subunit.</text>
</comment>
<accession>A0A1H6DLZ6</accession>
<keyword evidence="8 10" id="KW-0961">Cell wall biogenesis/degradation</keyword>
<dbReference type="Pfam" id="PF01427">
    <property type="entry name" value="Peptidase_M15"/>
    <property type="match status" value="1"/>
</dbReference>
<keyword evidence="3 9" id="KW-0479">Metal-binding</keyword>
<protein>
    <recommendedName>
        <fullName evidence="9 10">D-alanyl-D-alanine dipeptidase</fullName>
        <shortName evidence="9 10">D-Ala-D-Ala dipeptidase</shortName>
        <ecNumber evidence="9 10">3.4.13.22</ecNumber>
    </recommendedName>
</protein>
<evidence type="ECO:0000256" key="10">
    <source>
        <dbReference type="PIRNR" id="PIRNR026671"/>
    </source>
</evidence>
<dbReference type="GO" id="GO:0008270">
    <property type="term" value="F:zinc ion binding"/>
    <property type="evidence" value="ECO:0007669"/>
    <property type="project" value="UniProtKB-UniRule"/>
</dbReference>
<feature type="binding site" evidence="9">
    <location>
        <position position="157"/>
    </location>
    <ligand>
        <name>Zn(2+)</name>
        <dbReference type="ChEBI" id="CHEBI:29105"/>
        <note>catalytic</note>
    </ligand>
</feature>
<keyword evidence="4 9" id="KW-0378">Hydrolase</keyword>
<dbReference type="SUPFAM" id="SSF55166">
    <property type="entry name" value="Hedgehog/DD-peptidase"/>
    <property type="match status" value="1"/>
</dbReference>
<evidence type="ECO:0000256" key="3">
    <source>
        <dbReference type="ARBA" id="ARBA00022723"/>
    </source>
</evidence>
<dbReference type="EC" id="3.4.13.22" evidence="9 10"/>
<reference evidence="11 12" key="1">
    <citation type="submission" date="2016-10" db="EMBL/GenBank/DDBJ databases">
        <authorList>
            <person name="de Groot N.N."/>
        </authorList>
    </citation>
    <scope>NUCLEOTIDE SEQUENCE [LARGE SCALE GENOMIC DNA]</scope>
    <source>
        <strain evidence="11 12">DSM 22012</strain>
    </source>
</reference>
<dbReference type="HAMAP" id="MF_01924">
    <property type="entry name" value="A_A_dipeptidase"/>
    <property type="match status" value="1"/>
</dbReference>
<name>A0A1H6DLZ6_9GAMM</name>
<evidence type="ECO:0000256" key="4">
    <source>
        <dbReference type="ARBA" id="ARBA00022801"/>
    </source>
</evidence>
<dbReference type="GO" id="GO:0071555">
    <property type="term" value="P:cell wall organization"/>
    <property type="evidence" value="ECO:0007669"/>
    <property type="project" value="UniProtKB-KW"/>
</dbReference>
<evidence type="ECO:0000256" key="9">
    <source>
        <dbReference type="HAMAP-Rule" id="MF_01924"/>
    </source>
</evidence>
<keyword evidence="12" id="KW-1185">Reference proteome</keyword>
<sequence>MTDNATTPLQADNAAPIDQVIPSIPMPDWESLRAMPLVENQEPLLPLSLSPVITTYPAYYKMGVPNAMDECFVRRSVFDRLIEANRLLPEGLRLVVLDGWRPFIVQQYLFDTLNNLIQHAKPELSAEEQYAFARTLVSPPSADPVAPSPHLTGGSVDVTLSDTDGHLLDMGTLFDEASPLSWSAALEEQGDSCSNEEARTNRRILYNVMTAVGFTNLPSEWWHYDFGNQLWALNKGEPKAVYSATRPPGVERLWQRQLGLKPGV</sequence>
<dbReference type="PANTHER" id="PTHR43126:SF2">
    <property type="entry name" value="D-ALANYL-D-ALANINE DIPEPTIDASE"/>
    <property type="match status" value="1"/>
</dbReference>
<dbReference type="OrthoDB" id="9801430at2"/>
<keyword evidence="5 9" id="KW-0862">Zinc</keyword>
<feature type="active site" description="Proton donor/acceptor" evidence="9">
    <location>
        <position position="220"/>
    </location>
</feature>
<gene>
    <name evidence="9" type="primary">ddpX</name>
    <name evidence="11" type="ORF">SAMN05444390_107162</name>
</gene>
<dbReference type="Gene3D" id="3.30.1380.10">
    <property type="match status" value="1"/>
</dbReference>
<dbReference type="PANTHER" id="PTHR43126">
    <property type="entry name" value="D-ALANYL-D-ALANINE DIPEPTIDASE"/>
    <property type="match status" value="1"/>
</dbReference>
<dbReference type="InterPro" id="IPR000755">
    <property type="entry name" value="A_A_dipeptidase"/>
</dbReference>
<evidence type="ECO:0000256" key="5">
    <source>
        <dbReference type="ARBA" id="ARBA00022833"/>
    </source>
</evidence>
<dbReference type="CDD" id="cd14843">
    <property type="entry name" value="D-Ala-D-Ala_dipeptidase_like"/>
    <property type="match status" value="1"/>
</dbReference>
<comment type="similarity">
    <text evidence="9 10">Belongs to the peptidase M15D family.</text>
</comment>
<dbReference type="InterPro" id="IPR009045">
    <property type="entry name" value="Zn_M74/Hedgehog-like"/>
</dbReference>
<evidence type="ECO:0000256" key="8">
    <source>
        <dbReference type="ARBA" id="ARBA00023316"/>
    </source>
</evidence>
<dbReference type="GO" id="GO:0008237">
    <property type="term" value="F:metallopeptidase activity"/>
    <property type="evidence" value="ECO:0007669"/>
    <property type="project" value="UniProtKB-KW"/>
</dbReference>
<evidence type="ECO:0000313" key="12">
    <source>
        <dbReference type="Proteomes" id="UP000236745"/>
    </source>
</evidence>
<comment type="function">
    <text evidence="9 10">Catalyzes hydrolysis of the D-alanyl-D-alanine dipeptide.</text>
</comment>
<organism evidence="11 12">
    <name type="scientific">Marinobacterium lutimaris</name>
    <dbReference type="NCBI Taxonomy" id="568106"/>
    <lineage>
        <taxon>Bacteria</taxon>
        <taxon>Pseudomonadati</taxon>
        <taxon>Pseudomonadota</taxon>
        <taxon>Gammaproteobacteria</taxon>
        <taxon>Oceanospirillales</taxon>
        <taxon>Oceanospirillaceae</taxon>
        <taxon>Marinobacterium</taxon>
    </lineage>
</organism>
<evidence type="ECO:0000256" key="6">
    <source>
        <dbReference type="ARBA" id="ARBA00022997"/>
    </source>
</evidence>
<keyword evidence="2 9" id="KW-0645">Protease</keyword>
<dbReference type="GO" id="GO:0006508">
    <property type="term" value="P:proteolysis"/>
    <property type="evidence" value="ECO:0007669"/>
    <property type="project" value="UniProtKB-KW"/>
</dbReference>
<keyword evidence="7 9" id="KW-0482">Metalloprotease</keyword>
<comment type="catalytic activity">
    <reaction evidence="1 9 10">
        <text>D-alanyl-D-alanine + H2O = 2 D-alanine</text>
        <dbReference type="Rhea" id="RHEA:20661"/>
        <dbReference type="ChEBI" id="CHEBI:15377"/>
        <dbReference type="ChEBI" id="CHEBI:57416"/>
        <dbReference type="ChEBI" id="CHEBI:57822"/>
        <dbReference type="EC" id="3.4.13.22"/>
    </reaction>
</comment>
<dbReference type="RefSeq" id="WP_104005620.1">
    <property type="nucleotide sequence ID" value="NZ_FNVQ01000007.1"/>
</dbReference>
<feature type="binding site" evidence="9">
    <location>
        <position position="150"/>
    </location>
    <ligand>
        <name>Zn(2+)</name>
        <dbReference type="ChEBI" id="CHEBI:29105"/>
        <note>catalytic</note>
    </ligand>
</feature>
<dbReference type="AlphaFoldDB" id="A0A1H6DLZ6"/>
<feature type="binding site" evidence="9">
    <location>
        <position position="223"/>
    </location>
    <ligand>
        <name>Zn(2+)</name>
        <dbReference type="ChEBI" id="CHEBI:29105"/>
        <note>catalytic</note>
    </ligand>
</feature>
<evidence type="ECO:0000256" key="2">
    <source>
        <dbReference type="ARBA" id="ARBA00022670"/>
    </source>
</evidence>
<dbReference type="PIRSF" id="PIRSF026671">
    <property type="entry name" value="AA_dipeptidase"/>
    <property type="match status" value="1"/>
</dbReference>
<proteinExistence type="inferred from homology"/>
<keyword evidence="6 9" id="KW-0224">Dipeptidase</keyword>
<evidence type="ECO:0000256" key="7">
    <source>
        <dbReference type="ARBA" id="ARBA00023049"/>
    </source>
</evidence>
<evidence type="ECO:0000256" key="1">
    <source>
        <dbReference type="ARBA" id="ARBA00001362"/>
    </source>
</evidence>
<evidence type="ECO:0000313" key="11">
    <source>
        <dbReference type="EMBL" id="SEG86282.1"/>
    </source>
</evidence>
<dbReference type="Proteomes" id="UP000236745">
    <property type="component" value="Unassembled WGS sequence"/>
</dbReference>
<feature type="site" description="Transition state stabilizer" evidence="9">
    <location>
        <position position="101"/>
    </location>
</feature>